<organism evidence="1 2">
    <name type="scientific">Corallococcus sicarius</name>
    <dbReference type="NCBI Taxonomy" id="2316726"/>
    <lineage>
        <taxon>Bacteria</taxon>
        <taxon>Pseudomonadati</taxon>
        <taxon>Myxococcota</taxon>
        <taxon>Myxococcia</taxon>
        <taxon>Myxococcales</taxon>
        <taxon>Cystobacterineae</taxon>
        <taxon>Myxococcaceae</taxon>
        <taxon>Corallococcus</taxon>
    </lineage>
</organism>
<name>A0A3A8M3F8_9BACT</name>
<keyword evidence="2" id="KW-1185">Reference proteome</keyword>
<dbReference type="EMBL" id="RAWG01000716">
    <property type="protein sequence ID" value="RKH23521.1"/>
    <property type="molecule type" value="Genomic_DNA"/>
</dbReference>
<dbReference type="SUPFAM" id="SSF52467">
    <property type="entry name" value="DHS-like NAD/FAD-binding domain"/>
    <property type="match status" value="1"/>
</dbReference>
<dbReference type="InterPro" id="IPR029035">
    <property type="entry name" value="DHS-like_NAD/FAD-binding_dom"/>
</dbReference>
<comment type="caution">
    <text evidence="1">The sequence shown here is derived from an EMBL/GenBank/DDBJ whole genome shotgun (WGS) entry which is preliminary data.</text>
</comment>
<accession>A0A3A8M3F8</accession>
<reference evidence="2" key="1">
    <citation type="submission" date="2018-09" db="EMBL/GenBank/DDBJ databases">
        <authorList>
            <person name="Livingstone P.G."/>
            <person name="Whitworth D.E."/>
        </authorList>
    </citation>
    <scope>NUCLEOTIDE SEQUENCE [LARGE SCALE GENOMIC DNA]</scope>
    <source>
        <strain evidence="2">CA040B</strain>
    </source>
</reference>
<evidence type="ECO:0000313" key="2">
    <source>
        <dbReference type="Proteomes" id="UP000273405"/>
    </source>
</evidence>
<dbReference type="RefSeq" id="WP_208719649.1">
    <property type="nucleotide sequence ID" value="NZ_RAWG01000716.1"/>
</dbReference>
<dbReference type="Proteomes" id="UP000273405">
    <property type="component" value="Unassembled WGS sequence"/>
</dbReference>
<protein>
    <submittedName>
        <fullName evidence="1">Uncharacterized protein</fullName>
    </submittedName>
</protein>
<gene>
    <name evidence="1" type="ORF">D7X12_41845</name>
</gene>
<proteinExistence type="predicted"/>
<feature type="non-terminal residue" evidence="1">
    <location>
        <position position="163"/>
    </location>
</feature>
<dbReference type="AlphaFoldDB" id="A0A3A8M3F8"/>
<evidence type="ECO:0000313" key="1">
    <source>
        <dbReference type="EMBL" id="RKH23521.1"/>
    </source>
</evidence>
<sequence>EQVRGIARELASAVRSGGLALFMGAGTGIAAGLPGWDELVEKIAAELGLDHSAEQWKDLGPLDAAEVLRRTTERIPGEPQKSLGDHVKKLVGDQPRYALLHLLLASLRVQEAITTNFDRLYEHAVADIEGRRPLVLVPEKDPSQVARVGEAQWLLKLHGDVEN</sequence>
<feature type="non-terminal residue" evidence="1">
    <location>
        <position position="1"/>
    </location>
</feature>